<keyword evidence="1 3" id="KW-0238">DNA-binding</keyword>
<dbReference type="RefSeq" id="WP_179812695.1">
    <property type="nucleotide sequence ID" value="NZ_JACBZD010000001.1"/>
</dbReference>
<dbReference type="InterPro" id="IPR006164">
    <property type="entry name" value="DNA_bd_Ku70/Ku80"/>
</dbReference>
<name>A0A852ZZI4_9ACTN</name>
<dbReference type="InterPro" id="IPR009187">
    <property type="entry name" value="Prok_Ku"/>
</dbReference>
<gene>
    <name evidence="3" type="primary">ku</name>
    <name evidence="6" type="ORF">FHU37_000625</name>
</gene>
<dbReference type="Gene3D" id="2.40.290.10">
    <property type="match status" value="1"/>
</dbReference>
<comment type="similarity">
    <text evidence="3">Belongs to the prokaryotic Ku family.</text>
</comment>
<dbReference type="InterPro" id="IPR016194">
    <property type="entry name" value="SPOC-like_C_dom_sf"/>
</dbReference>
<dbReference type="CDD" id="cd00789">
    <property type="entry name" value="KU_like"/>
    <property type="match status" value="1"/>
</dbReference>
<evidence type="ECO:0000313" key="6">
    <source>
        <dbReference type="EMBL" id="NYI03682.1"/>
    </source>
</evidence>
<evidence type="ECO:0000256" key="1">
    <source>
        <dbReference type="ARBA" id="ARBA00023125"/>
    </source>
</evidence>
<feature type="domain" description="Ku" evidence="5">
    <location>
        <begin position="52"/>
        <end position="182"/>
    </location>
</feature>
<feature type="region of interest" description="Disordered" evidence="4">
    <location>
        <begin position="257"/>
        <end position="362"/>
    </location>
</feature>
<dbReference type="SMART" id="SM00559">
    <property type="entry name" value="Ku78"/>
    <property type="match status" value="1"/>
</dbReference>
<proteinExistence type="inferred from homology"/>
<dbReference type="PANTHER" id="PTHR41251">
    <property type="entry name" value="NON-HOMOLOGOUS END JOINING PROTEIN KU"/>
    <property type="match status" value="1"/>
</dbReference>
<dbReference type="HAMAP" id="MF_01875">
    <property type="entry name" value="Prokaryotic_Ku"/>
    <property type="match status" value="1"/>
</dbReference>
<keyword evidence="3" id="KW-0234">DNA repair</keyword>
<evidence type="ECO:0000256" key="4">
    <source>
        <dbReference type="SAM" id="MobiDB-lite"/>
    </source>
</evidence>
<dbReference type="Proteomes" id="UP000567795">
    <property type="component" value="Unassembled WGS sequence"/>
</dbReference>
<dbReference type="EMBL" id="JACBZD010000001">
    <property type="protein sequence ID" value="NYI03682.1"/>
    <property type="molecule type" value="Genomic_DNA"/>
</dbReference>
<protein>
    <recommendedName>
        <fullName evidence="3">Non-homologous end joining protein Ku</fullName>
    </recommendedName>
</protein>
<comment type="function">
    <text evidence="3">With LigD forms a non-homologous end joining (NHEJ) DNA repair enzyme, which repairs dsDNA breaks with reduced fidelity. Binds linear dsDNA with 5'- and 3'- overhangs but not closed circular dsDNA nor ssDNA. Recruits and stimulates the ligase activity of LigD.</text>
</comment>
<dbReference type="AlphaFoldDB" id="A0A852ZZI4"/>
<keyword evidence="3" id="KW-0227">DNA damage</keyword>
<evidence type="ECO:0000259" key="5">
    <source>
        <dbReference type="SMART" id="SM00559"/>
    </source>
</evidence>
<accession>A0A852ZZI4</accession>
<dbReference type="FunFam" id="2.40.290.10:FF:000004">
    <property type="entry name" value="Non-homologous end joining protein Ku"/>
    <property type="match status" value="1"/>
</dbReference>
<keyword evidence="2 3" id="KW-0233">DNA recombination</keyword>
<organism evidence="6 7">
    <name type="scientific">Allostreptomyces psammosilenae</name>
    <dbReference type="NCBI Taxonomy" id="1892865"/>
    <lineage>
        <taxon>Bacteria</taxon>
        <taxon>Bacillati</taxon>
        <taxon>Actinomycetota</taxon>
        <taxon>Actinomycetes</taxon>
        <taxon>Kitasatosporales</taxon>
        <taxon>Streptomycetaceae</taxon>
        <taxon>Allostreptomyces</taxon>
    </lineage>
</organism>
<comment type="subunit">
    <text evidence="3">Homodimer. Interacts with LigD.</text>
</comment>
<dbReference type="PANTHER" id="PTHR41251:SF1">
    <property type="entry name" value="NON-HOMOLOGOUS END JOINING PROTEIN KU"/>
    <property type="match status" value="1"/>
</dbReference>
<dbReference type="Pfam" id="PF02735">
    <property type="entry name" value="Ku"/>
    <property type="match status" value="1"/>
</dbReference>
<comment type="caution">
    <text evidence="6">The sequence shown here is derived from an EMBL/GenBank/DDBJ whole genome shotgun (WGS) entry which is preliminary data.</text>
</comment>
<sequence length="362" mass="39744">MRYLWKGGISFGLVNVPVRLYRATEEKTATFHQVHAADGGRIRYRKVCELDGEEVGAKDIVKEYEAEDGRTAVITDEDLEKLPVTTRHAIDVVSFVPSEQIDPLQLGSSYYVESDPKGGSATPYVLLRKAMESTDRTAVVRVALRQREHLATLRPHGDVLVLQLLLWPDEVREPEGLAPSEKVTVRPQEEQMARSLIETLADDYHPEQFHDEYREALQELIDAKLEGVEPPTEEEREEAGGRVIDLMSALRASIERARAGREPAEGEGTEEEAEAEPVAAGGGGGRPAAGAGRRAPRKKAAARPRGGERPAEEAEEAEGAEEAEEKPAARKRAARKTAPTKAAPKKAAKKSSEKPPSRRRAS</sequence>
<evidence type="ECO:0000256" key="2">
    <source>
        <dbReference type="ARBA" id="ARBA00023172"/>
    </source>
</evidence>
<evidence type="ECO:0000313" key="7">
    <source>
        <dbReference type="Proteomes" id="UP000567795"/>
    </source>
</evidence>
<reference evidence="6 7" key="1">
    <citation type="submission" date="2020-07" db="EMBL/GenBank/DDBJ databases">
        <title>Sequencing the genomes of 1000 actinobacteria strains.</title>
        <authorList>
            <person name="Klenk H.-P."/>
        </authorList>
    </citation>
    <scope>NUCLEOTIDE SEQUENCE [LARGE SCALE GENOMIC DNA]</scope>
    <source>
        <strain evidence="6 7">DSM 42178</strain>
    </source>
</reference>
<dbReference type="SUPFAM" id="SSF100939">
    <property type="entry name" value="SPOC domain-like"/>
    <property type="match status" value="1"/>
</dbReference>
<dbReference type="NCBIfam" id="TIGR02772">
    <property type="entry name" value="Ku_bact"/>
    <property type="match status" value="1"/>
</dbReference>
<feature type="compositionally biased region" description="Acidic residues" evidence="4">
    <location>
        <begin position="265"/>
        <end position="275"/>
    </location>
</feature>
<evidence type="ECO:0000256" key="3">
    <source>
        <dbReference type="HAMAP-Rule" id="MF_01875"/>
    </source>
</evidence>
<keyword evidence="7" id="KW-1185">Reference proteome</keyword>
<dbReference type="GO" id="GO:0003690">
    <property type="term" value="F:double-stranded DNA binding"/>
    <property type="evidence" value="ECO:0007669"/>
    <property type="project" value="UniProtKB-UniRule"/>
</dbReference>
<feature type="compositionally biased region" description="Acidic residues" evidence="4">
    <location>
        <begin position="313"/>
        <end position="324"/>
    </location>
</feature>
<dbReference type="GO" id="GO:0006310">
    <property type="term" value="P:DNA recombination"/>
    <property type="evidence" value="ECO:0007669"/>
    <property type="project" value="UniProtKB-KW"/>
</dbReference>
<dbReference type="GO" id="GO:0006303">
    <property type="term" value="P:double-strand break repair via nonhomologous end joining"/>
    <property type="evidence" value="ECO:0007669"/>
    <property type="project" value="UniProtKB-UniRule"/>
</dbReference>